<keyword evidence="10" id="KW-1185">Reference proteome</keyword>
<organism evidence="9 10">
    <name type="scientific">Vibrio palustris</name>
    <dbReference type="NCBI Taxonomy" id="1918946"/>
    <lineage>
        <taxon>Bacteria</taxon>
        <taxon>Pseudomonadati</taxon>
        <taxon>Pseudomonadota</taxon>
        <taxon>Gammaproteobacteria</taxon>
        <taxon>Vibrionales</taxon>
        <taxon>Vibrionaceae</taxon>
        <taxon>Vibrio</taxon>
    </lineage>
</organism>
<dbReference type="PANTHER" id="PTHR39583">
    <property type="entry name" value="TYPE II SECRETION SYSTEM PROTEIN J-RELATED"/>
    <property type="match status" value="1"/>
</dbReference>
<dbReference type="PROSITE" id="PS00409">
    <property type="entry name" value="PROKAR_NTER_METHYL"/>
    <property type="match status" value="1"/>
</dbReference>
<dbReference type="InterPro" id="IPR002416">
    <property type="entry name" value="T2SS_protein-GspH"/>
</dbReference>
<evidence type="ECO:0000313" key="9">
    <source>
        <dbReference type="EMBL" id="SJL84789.1"/>
    </source>
</evidence>
<dbReference type="PANTHER" id="PTHR39583:SF2">
    <property type="entry name" value="TYPE II SECRETION SYSTEM PROTEIN J"/>
    <property type="match status" value="1"/>
</dbReference>
<protein>
    <submittedName>
        <fullName evidence="9">Type II secretion system protein H</fullName>
    </submittedName>
</protein>
<keyword evidence="2" id="KW-1003">Cell membrane</keyword>
<gene>
    <name evidence="9" type="primary">epsH</name>
    <name evidence="9" type="ORF">VPAL9027_02786</name>
</gene>
<sequence length="222" mass="24935">MPTSVTGIFKIINKQQGRDSLARLVPMQSARGFTLIEIMLVLVLLALGSVAVISTLPSSKNDLAEKTARSFYQRVQLMDEESVLSGVDYGLRVDAKASPPTLTFLQLTAEGWQEVKRAQFKSKLKIDERLSVDFQIGSSVWHQDDDRLFDEKPLFDKNMFAKKEQKKKQTLPPQVDILSSGETTPFTVNFYLSDQNAEQAWSVTAKENGQIVLHQPGEEEND</sequence>
<dbReference type="Proteomes" id="UP000189475">
    <property type="component" value="Unassembled WGS sequence"/>
</dbReference>
<evidence type="ECO:0000256" key="2">
    <source>
        <dbReference type="ARBA" id="ARBA00022475"/>
    </source>
</evidence>
<dbReference type="SUPFAM" id="SSF54523">
    <property type="entry name" value="Pili subunits"/>
    <property type="match status" value="1"/>
</dbReference>
<evidence type="ECO:0000313" key="10">
    <source>
        <dbReference type="Proteomes" id="UP000189475"/>
    </source>
</evidence>
<feature type="transmembrane region" description="Helical" evidence="8">
    <location>
        <begin position="33"/>
        <end position="56"/>
    </location>
</feature>
<keyword evidence="7 8" id="KW-0472">Membrane</keyword>
<proteinExistence type="predicted"/>
<dbReference type="InterPro" id="IPR012902">
    <property type="entry name" value="N_methyl_site"/>
</dbReference>
<dbReference type="GO" id="GO:0005886">
    <property type="term" value="C:plasma membrane"/>
    <property type="evidence" value="ECO:0007669"/>
    <property type="project" value="UniProtKB-SubCell"/>
</dbReference>
<dbReference type="PRINTS" id="PR00885">
    <property type="entry name" value="BCTERIALGSPH"/>
</dbReference>
<keyword evidence="5 8" id="KW-0812">Transmembrane</keyword>
<dbReference type="GO" id="GO:0015628">
    <property type="term" value="P:protein secretion by the type II secretion system"/>
    <property type="evidence" value="ECO:0007669"/>
    <property type="project" value="InterPro"/>
</dbReference>
<dbReference type="EMBL" id="FUFT01000006">
    <property type="protein sequence ID" value="SJL84789.1"/>
    <property type="molecule type" value="Genomic_DNA"/>
</dbReference>
<accession>A0A1R4B796</accession>
<dbReference type="AlphaFoldDB" id="A0A1R4B796"/>
<keyword evidence="6 8" id="KW-1133">Transmembrane helix</keyword>
<dbReference type="InterPro" id="IPR045584">
    <property type="entry name" value="Pilin-like"/>
</dbReference>
<evidence type="ECO:0000256" key="8">
    <source>
        <dbReference type="SAM" id="Phobius"/>
    </source>
</evidence>
<reference evidence="9 10" key="1">
    <citation type="submission" date="2017-02" db="EMBL/GenBank/DDBJ databases">
        <authorList>
            <person name="Peterson S.W."/>
        </authorList>
    </citation>
    <scope>NUCLEOTIDE SEQUENCE [LARGE SCALE GENOMIC DNA]</scope>
    <source>
        <strain evidence="9 10">CECT 9027</strain>
    </source>
</reference>
<evidence type="ECO:0000256" key="5">
    <source>
        <dbReference type="ARBA" id="ARBA00022692"/>
    </source>
</evidence>
<dbReference type="STRING" id="1918946.VPAL9027_02786"/>
<name>A0A1R4B796_9VIBR</name>
<evidence type="ECO:0000256" key="3">
    <source>
        <dbReference type="ARBA" id="ARBA00022481"/>
    </source>
</evidence>
<evidence type="ECO:0000256" key="7">
    <source>
        <dbReference type="ARBA" id="ARBA00023136"/>
    </source>
</evidence>
<evidence type="ECO:0000256" key="1">
    <source>
        <dbReference type="ARBA" id="ARBA00004377"/>
    </source>
</evidence>
<dbReference type="Pfam" id="PF07963">
    <property type="entry name" value="N_methyl"/>
    <property type="match status" value="1"/>
</dbReference>
<evidence type="ECO:0000256" key="4">
    <source>
        <dbReference type="ARBA" id="ARBA00022519"/>
    </source>
</evidence>
<keyword evidence="3" id="KW-0488">Methylation</keyword>
<evidence type="ECO:0000256" key="6">
    <source>
        <dbReference type="ARBA" id="ARBA00022989"/>
    </source>
</evidence>
<dbReference type="GO" id="GO:0015627">
    <property type="term" value="C:type II protein secretion system complex"/>
    <property type="evidence" value="ECO:0007669"/>
    <property type="project" value="InterPro"/>
</dbReference>
<dbReference type="NCBIfam" id="TIGR02532">
    <property type="entry name" value="IV_pilin_GFxxxE"/>
    <property type="match status" value="1"/>
</dbReference>
<dbReference type="Gene3D" id="3.55.40.10">
    <property type="entry name" value="minor pseudopilin epsh domain"/>
    <property type="match status" value="1"/>
</dbReference>
<dbReference type="InterPro" id="IPR051621">
    <property type="entry name" value="T2SS_protein_J"/>
</dbReference>
<comment type="subcellular location">
    <subcellularLocation>
        <location evidence="1">Cell inner membrane</location>
        <topology evidence="1">Single-pass membrane protein</topology>
    </subcellularLocation>
</comment>
<keyword evidence="4" id="KW-0997">Cell inner membrane</keyword>